<gene>
    <name evidence="3" type="ORF">Pan97_39010</name>
</gene>
<sequence length="464" mass="51511">MKLMNSRHPVKASWIREMAYRLDARPFISGALEARKTLEGLGAKKDQLITLTRDGMKGIYHAGREGRTWVDDPNHGVPFLSSTDILNADLSTLSLMAKRQVKKKPQFVIHEGWTLITRSGTIGRTVYARSEMDGMACSEHVMRVVPDESLVPSGYLYAFVSSKYGIPIVVSGTYGSIIQSIEPEHIATLPVPRFGKSTEHRVHELITRAAELRCRAGAVRQELVNAVESFIGWERRTLRSVFTKTSALKLTRRMDAFHHSSAVQAARHSLASHKDAVALGDHVEDVFEPNRGARMKVDDQAFGIPFLSSSAVFRLEPAAEYLISNRTPHLEKLILTDRDVLLPRSGQLGGIIGRSVLPLPTNYGWAASEHLVRVRCHTHEDALYLWAIFATQPGYYAAIATAFGTSIPSLDCGLIADLMVPWSKHSIRQKFVSAAREIVDCLDEALHAEREGISLVEQAIEENA</sequence>
<reference evidence="4" key="1">
    <citation type="submission" date="2019-02" db="EMBL/GenBank/DDBJ databases">
        <title>Deep-cultivation of Planctomycetes and their phenomic and genomic characterization uncovers novel biology.</title>
        <authorList>
            <person name="Wiegand S."/>
            <person name="Jogler M."/>
            <person name="Boedeker C."/>
            <person name="Pinto D."/>
            <person name="Vollmers J."/>
            <person name="Rivas-Marin E."/>
            <person name="Kohn T."/>
            <person name="Peeters S.H."/>
            <person name="Heuer A."/>
            <person name="Rast P."/>
            <person name="Oberbeckmann S."/>
            <person name="Bunk B."/>
            <person name="Jeske O."/>
            <person name="Meyerdierks A."/>
            <person name="Storesund J.E."/>
            <person name="Kallscheuer N."/>
            <person name="Luecker S."/>
            <person name="Lage O.M."/>
            <person name="Pohl T."/>
            <person name="Merkel B.J."/>
            <person name="Hornburger P."/>
            <person name="Mueller R.-W."/>
            <person name="Bruemmer F."/>
            <person name="Labrenz M."/>
            <person name="Spormann A.M."/>
            <person name="Op den Camp H."/>
            <person name="Overmann J."/>
            <person name="Amann R."/>
            <person name="Jetten M.S.M."/>
            <person name="Mascher T."/>
            <person name="Medema M.H."/>
            <person name="Devos D.P."/>
            <person name="Kaster A.-K."/>
            <person name="Ovreas L."/>
            <person name="Rohde M."/>
            <person name="Galperin M.Y."/>
            <person name="Jogler C."/>
        </authorList>
    </citation>
    <scope>NUCLEOTIDE SEQUENCE [LARGE SCALE GENOMIC DNA]</scope>
    <source>
        <strain evidence="4">Pan97</strain>
    </source>
</reference>
<evidence type="ECO:0008006" key="5">
    <source>
        <dbReference type="Google" id="ProtNLM"/>
    </source>
</evidence>
<dbReference type="SUPFAM" id="SSF116734">
    <property type="entry name" value="DNA methylase specificity domain"/>
    <property type="match status" value="2"/>
</dbReference>
<dbReference type="InterPro" id="IPR044946">
    <property type="entry name" value="Restrct_endonuc_typeI_TRD_sf"/>
</dbReference>
<name>A0A518CCC2_9BACT</name>
<dbReference type="RefSeq" id="WP_144975277.1">
    <property type="nucleotide sequence ID" value="NZ_CP036289.1"/>
</dbReference>
<keyword evidence="4" id="KW-1185">Reference proteome</keyword>
<dbReference type="PANTHER" id="PTHR30408:SF12">
    <property type="entry name" value="TYPE I RESTRICTION ENZYME MJAVIII SPECIFICITY SUBUNIT"/>
    <property type="match status" value="1"/>
</dbReference>
<dbReference type="CDD" id="cd17256">
    <property type="entry name" value="RMtype1_S_EcoJA65PI-TRD1-CR1_like"/>
    <property type="match status" value="1"/>
</dbReference>
<keyword evidence="1" id="KW-0680">Restriction system</keyword>
<keyword evidence="2" id="KW-0238">DNA-binding</keyword>
<dbReference type="OrthoDB" id="467945at2"/>
<dbReference type="GO" id="GO:0009307">
    <property type="term" value="P:DNA restriction-modification system"/>
    <property type="evidence" value="ECO:0007669"/>
    <property type="project" value="UniProtKB-KW"/>
</dbReference>
<dbReference type="PANTHER" id="PTHR30408">
    <property type="entry name" value="TYPE-1 RESTRICTION ENZYME ECOKI SPECIFICITY PROTEIN"/>
    <property type="match status" value="1"/>
</dbReference>
<evidence type="ECO:0000256" key="1">
    <source>
        <dbReference type="ARBA" id="ARBA00022747"/>
    </source>
</evidence>
<protein>
    <recommendedName>
        <fullName evidence="5">EcoKI restriction-modification system protein HsdS</fullName>
    </recommendedName>
</protein>
<dbReference type="Gene3D" id="3.90.220.20">
    <property type="entry name" value="DNA methylase specificity domains"/>
    <property type="match status" value="2"/>
</dbReference>
<accession>A0A518CCC2</accession>
<evidence type="ECO:0000313" key="4">
    <source>
        <dbReference type="Proteomes" id="UP000318626"/>
    </source>
</evidence>
<dbReference type="GO" id="GO:0003677">
    <property type="term" value="F:DNA binding"/>
    <property type="evidence" value="ECO:0007669"/>
    <property type="project" value="UniProtKB-KW"/>
</dbReference>
<dbReference type="Proteomes" id="UP000318626">
    <property type="component" value="Chromosome"/>
</dbReference>
<dbReference type="AlphaFoldDB" id="A0A518CCC2"/>
<evidence type="ECO:0000313" key="3">
    <source>
        <dbReference type="EMBL" id="QDU76844.1"/>
    </source>
</evidence>
<dbReference type="EMBL" id="CP036289">
    <property type="protein sequence ID" value="QDU76844.1"/>
    <property type="molecule type" value="Genomic_DNA"/>
</dbReference>
<evidence type="ECO:0000256" key="2">
    <source>
        <dbReference type="ARBA" id="ARBA00023125"/>
    </source>
</evidence>
<dbReference type="InterPro" id="IPR052021">
    <property type="entry name" value="Type-I_RS_S_subunit"/>
</dbReference>
<proteinExistence type="predicted"/>
<dbReference type="NCBIfam" id="NF047740">
    <property type="entry name" value="antiphage_MADS5"/>
    <property type="match status" value="1"/>
</dbReference>
<organism evidence="3 4">
    <name type="scientific">Bremerella volcania</name>
    <dbReference type="NCBI Taxonomy" id="2527984"/>
    <lineage>
        <taxon>Bacteria</taxon>
        <taxon>Pseudomonadati</taxon>
        <taxon>Planctomycetota</taxon>
        <taxon>Planctomycetia</taxon>
        <taxon>Pirellulales</taxon>
        <taxon>Pirellulaceae</taxon>
        <taxon>Bremerella</taxon>
    </lineage>
</organism>
<dbReference type="REBASE" id="356609">
    <property type="entry name" value="S.PbaPan97ORF39040P"/>
</dbReference>
<dbReference type="KEGG" id="bvo:Pan97_39010"/>